<dbReference type="AlphaFoldDB" id="A0A8D9E8C6"/>
<organism evidence="1">
    <name type="scientific">Cacopsylla melanoneura</name>
    <dbReference type="NCBI Taxonomy" id="428564"/>
    <lineage>
        <taxon>Eukaryota</taxon>
        <taxon>Metazoa</taxon>
        <taxon>Ecdysozoa</taxon>
        <taxon>Arthropoda</taxon>
        <taxon>Hexapoda</taxon>
        <taxon>Insecta</taxon>
        <taxon>Pterygota</taxon>
        <taxon>Neoptera</taxon>
        <taxon>Paraneoptera</taxon>
        <taxon>Hemiptera</taxon>
        <taxon>Sternorrhyncha</taxon>
        <taxon>Psylloidea</taxon>
        <taxon>Psyllidae</taxon>
        <taxon>Psyllinae</taxon>
        <taxon>Cacopsylla</taxon>
    </lineage>
</organism>
<dbReference type="EMBL" id="HBUF01675526">
    <property type="protein sequence ID" value="CAG6791271.1"/>
    <property type="molecule type" value="Transcribed_RNA"/>
</dbReference>
<proteinExistence type="predicted"/>
<protein>
    <submittedName>
        <fullName evidence="1">Uncharacterized protein</fullName>
    </submittedName>
</protein>
<reference evidence="1" key="1">
    <citation type="submission" date="2021-05" db="EMBL/GenBank/DDBJ databases">
        <authorList>
            <person name="Alioto T."/>
            <person name="Alioto T."/>
            <person name="Gomez Garrido J."/>
        </authorList>
    </citation>
    <scope>NUCLEOTIDE SEQUENCE</scope>
</reference>
<evidence type="ECO:0000313" key="1">
    <source>
        <dbReference type="EMBL" id="CAG6744177.1"/>
    </source>
</evidence>
<name>A0A8D9E8C6_9HEMI</name>
<dbReference type="EMBL" id="HBUF01316646">
    <property type="protein sequence ID" value="CAG6694145.1"/>
    <property type="molecule type" value="Transcribed_RNA"/>
</dbReference>
<sequence>MLEGRIFGGKAGGRISTLFCYILNIKSLSRYHQAAQGTQGCEIWGWLPALNTFLKSVSVRGYMDVRYYIYLVFRSTRVLHSLSNVGQIFGRKGRKGKVLTRRQQS</sequence>
<dbReference type="EMBL" id="HBUF01461210">
    <property type="protein sequence ID" value="CAG6744177.1"/>
    <property type="molecule type" value="Transcribed_RNA"/>
</dbReference>
<accession>A0A8D9E8C6</accession>